<organism evidence="7 8">
    <name type="scientific">Solanum commersonii</name>
    <name type="common">Commerson's wild potato</name>
    <name type="synonym">Commerson's nightshade</name>
    <dbReference type="NCBI Taxonomy" id="4109"/>
    <lineage>
        <taxon>Eukaryota</taxon>
        <taxon>Viridiplantae</taxon>
        <taxon>Streptophyta</taxon>
        <taxon>Embryophyta</taxon>
        <taxon>Tracheophyta</taxon>
        <taxon>Spermatophyta</taxon>
        <taxon>Magnoliopsida</taxon>
        <taxon>eudicotyledons</taxon>
        <taxon>Gunneridae</taxon>
        <taxon>Pentapetalae</taxon>
        <taxon>asterids</taxon>
        <taxon>lamiids</taxon>
        <taxon>Solanales</taxon>
        <taxon>Solanaceae</taxon>
        <taxon>Solanoideae</taxon>
        <taxon>Solaneae</taxon>
        <taxon>Solanum</taxon>
    </lineage>
</organism>
<dbReference type="OrthoDB" id="514967at2759"/>
<dbReference type="Pfam" id="PF03110">
    <property type="entry name" value="SBP"/>
    <property type="match status" value="1"/>
</dbReference>
<proteinExistence type="predicted"/>
<comment type="caution">
    <text evidence="7">The sequence shown here is derived from an EMBL/GenBank/DDBJ whole genome shotgun (WGS) entry which is preliminary data.</text>
</comment>
<dbReference type="GO" id="GO:0008270">
    <property type="term" value="F:zinc ion binding"/>
    <property type="evidence" value="ECO:0007669"/>
    <property type="project" value="UniProtKB-KW"/>
</dbReference>
<dbReference type="AlphaFoldDB" id="A0A9J5WVX0"/>
<feature type="region of interest" description="Disordered" evidence="5">
    <location>
        <begin position="175"/>
        <end position="200"/>
    </location>
</feature>
<keyword evidence="1" id="KW-0479">Metal-binding</keyword>
<dbReference type="PANTHER" id="PTHR31251:SF226">
    <property type="entry name" value="SQUAMOSA PROMOTER-BINDING-LIKE PROTEIN 6"/>
    <property type="match status" value="1"/>
</dbReference>
<feature type="compositionally biased region" description="Basic residues" evidence="5">
    <location>
        <begin position="175"/>
        <end position="191"/>
    </location>
</feature>
<evidence type="ECO:0000256" key="5">
    <source>
        <dbReference type="SAM" id="MobiDB-lite"/>
    </source>
</evidence>
<dbReference type="EMBL" id="JACXVP010000010">
    <property type="protein sequence ID" value="KAG5579963.1"/>
    <property type="molecule type" value="Genomic_DNA"/>
</dbReference>
<feature type="domain" description="SBP-type" evidence="6">
    <location>
        <begin position="106"/>
        <end position="185"/>
    </location>
</feature>
<evidence type="ECO:0000259" key="6">
    <source>
        <dbReference type="PROSITE" id="PS51141"/>
    </source>
</evidence>
<dbReference type="PANTHER" id="PTHR31251">
    <property type="entry name" value="SQUAMOSA PROMOTER-BINDING-LIKE PROTEIN 4"/>
    <property type="match status" value="1"/>
</dbReference>
<reference evidence="7 8" key="1">
    <citation type="submission" date="2020-09" db="EMBL/GenBank/DDBJ databases">
        <title>De no assembly of potato wild relative species, Solanum commersonii.</title>
        <authorList>
            <person name="Cho K."/>
        </authorList>
    </citation>
    <scope>NUCLEOTIDE SEQUENCE [LARGE SCALE GENOMIC DNA]</scope>
    <source>
        <strain evidence="7">LZ3.2</strain>
        <tissue evidence="7">Leaf</tissue>
    </source>
</reference>
<name>A0A9J5WVX0_SOLCO</name>
<evidence type="ECO:0000313" key="7">
    <source>
        <dbReference type="EMBL" id="KAG5579963.1"/>
    </source>
</evidence>
<dbReference type="InterPro" id="IPR004333">
    <property type="entry name" value="SBP_dom"/>
</dbReference>
<evidence type="ECO:0000256" key="4">
    <source>
        <dbReference type="PROSITE-ProRule" id="PRU00470"/>
    </source>
</evidence>
<gene>
    <name evidence="7" type="ORF">H5410_050590</name>
</gene>
<evidence type="ECO:0000256" key="1">
    <source>
        <dbReference type="ARBA" id="ARBA00022723"/>
    </source>
</evidence>
<dbReference type="GO" id="GO:0003677">
    <property type="term" value="F:DNA binding"/>
    <property type="evidence" value="ECO:0007669"/>
    <property type="project" value="InterPro"/>
</dbReference>
<dbReference type="GO" id="GO:0005634">
    <property type="term" value="C:nucleus"/>
    <property type="evidence" value="ECO:0007669"/>
    <property type="project" value="InterPro"/>
</dbReference>
<keyword evidence="2 4" id="KW-0863">Zinc-finger</keyword>
<keyword evidence="3" id="KW-0862">Zinc</keyword>
<keyword evidence="8" id="KW-1185">Reference proteome</keyword>
<dbReference type="SUPFAM" id="SSF103612">
    <property type="entry name" value="SBT domain"/>
    <property type="match status" value="1"/>
</dbReference>
<accession>A0A9J5WVX0</accession>
<protein>
    <recommendedName>
        <fullName evidence="6">SBP-type domain-containing protein</fullName>
    </recommendedName>
</protein>
<dbReference type="Proteomes" id="UP000824120">
    <property type="component" value="Chromosome 10"/>
</dbReference>
<dbReference type="InterPro" id="IPR036893">
    <property type="entry name" value="SBP_sf"/>
</dbReference>
<dbReference type="PROSITE" id="PS51141">
    <property type="entry name" value="ZF_SBP"/>
    <property type="match status" value="1"/>
</dbReference>
<dbReference type="InterPro" id="IPR044817">
    <property type="entry name" value="SBP-like"/>
</dbReference>
<dbReference type="Gene3D" id="4.10.1100.10">
    <property type="entry name" value="Transcription factor, SBP-box domain"/>
    <property type="match status" value="1"/>
</dbReference>
<sequence>MENRSCNFFSINNNGGSSTGGQSSNPTPEWDLWQLGTTTTSTTITSSRSQFIQWNTNHQGLTVGQITCLLNSFEVKRRMNEVNGGCSGGAQVSERVSGMYGWRMPGFLLNRYGHSVKWRSATWRWLIQRHKVCEMHAKAPKVVLLGLQQRFCQQCSRFHSVSEFDVSKRTCRRRLAGHNERRRKSSQHHYTKTTNPSQGNYGVNSLSLSLLSSKNESWISKSNLPTKCSELNAQSREANIAQQTMENLNSTHNHDHMVLQTNGWGPMNDATRNLTLNLMHIRNSEIGLLPKEERQE</sequence>
<evidence type="ECO:0000256" key="2">
    <source>
        <dbReference type="ARBA" id="ARBA00022771"/>
    </source>
</evidence>
<evidence type="ECO:0000313" key="8">
    <source>
        <dbReference type="Proteomes" id="UP000824120"/>
    </source>
</evidence>
<evidence type="ECO:0000256" key="3">
    <source>
        <dbReference type="ARBA" id="ARBA00022833"/>
    </source>
</evidence>